<gene>
    <name evidence="4" type="ORF">CA2015_4671</name>
</gene>
<protein>
    <submittedName>
        <fullName evidence="4">Cytidine/deoxycytidylate deaminase/nudix/methyltransferase domains protein</fullName>
    </submittedName>
</protein>
<accession>A0A0H4PHL3</accession>
<dbReference type="AlphaFoldDB" id="A0A0H4PHL3"/>
<dbReference type="KEGG" id="camu:CA2015_4671"/>
<proteinExistence type="predicted"/>
<dbReference type="RefSeq" id="WP_316934191.1">
    <property type="nucleotide sequence ID" value="NZ_CP012040.1"/>
</dbReference>
<organism evidence="4 5">
    <name type="scientific">Cyclobacterium amurskyense</name>
    <dbReference type="NCBI Taxonomy" id="320787"/>
    <lineage>
        <taxon>Bacteria</taxon>
        <taxon>Pseudomonadati</taxon>
        <taxon>Bacteroidota</taxon>
        <taxon>Cytophagia</taxon>
        <taxon>Cytophagales</taxon>
        <taxon>Cyclobacteriaceae</taxon>
        <taxon>Cyclobacterium</taxon>
    </lineage>
</organism>
<evidence type="ECO:0000256" key="1">
    <source>
        <dbReference type="ARBA" id="ARBA00022603"/>
    </source>
</evidence>
<dbReference type="CDD" id="cd02440">
    <property type="entry name" value="AdoMet_MTases"/>
    <property type="match status" value="1"/>
</dbReference>
<dbReference type="SUPFAM" id="SSF53335">
    <property type="entry name" value="S-adenosyl-L-methionine-dependent methyltransferases"/>
    <property type="match status" value="1"/>
</dbReference>
<dbReference type="Proteomes" id="UP000036520">
    <property type="component" value="Chromosome"/>
</dbReference>
<dbReference type="EMBL" id="CP012040">
    <property type="protein sequence ID" value="AKP54001.1"/>
    <property type="molecule type" value="Genomic_DNA"/>
</dbReference>
<evidence type="ECO:0000313" key="5">
    <source>
        <dbReference type="Proteomes" id="UP000036520"/>
    </source>
</evidence>
<dbReference type="GO" id="GO:0032259">
    <property type="term" value="P:methylation"/>
    <property type="evidence" value="ECO:0007669"/>
    <property type="project" value="UniProtKB-KW"/>
</dbReference>
<dbReference type="InterPro" id="IPR002935">
    <property type="entry name" value="SAM_O-MeTrfase"/>
</dbReference>
<dbReference type="InterPro" id="IPR029063">
    <property type="entry name" value="SAM-dependent_MTases_sf"/>
</dbReference>
<evidence type="ECO:0000313" key="4">
    <source>
        <dbReference type="EMBL" id="AKP54001.1"/>
    </source>
</evidence>
<dbReference type="STRING" id="320787.CA2015_4671"/>
<keyword evidence="1 4" id="KW-0489">Methyltransferase</keyword>
<dbReference type="PANTHER" id="PTHR43167">
    <property type="entry name" value="PUTATIVE (AFU_ORTHOLOGUE AFUA_6G01830)-RELATED"/>
    <property type="match status" value="1"/>
</dbReference>
<dbReference type="Gene3D" id="3.40.50.150">
    <property type="entry name" value="Vaccinia Virus protein VP39"/>
    <property type="match status" value="1"/>
</dbReference>
<evidence type="ECO:0000256" key="3">
    <source>
        <dbReference type="ARBA" id="ARBA00022691"/>
    </source>
</evidence>
<evidence type="ECO:0000256" key="2">
    <source>
        <dbReference type="ARBA" id="ARBA00022679"/>
    </source>
</evidence>
<reference evidence="4 5" key="1">
    <citation type="submission" date="2015-07" db="EMBL/GenBank/DDBJ databases">
        <authorList>
            <person name="Kim K.M."/>
        </authorList>
    </citation>
    <scope>NUCLEOTIDE SEQUENCE [LARGE SCALE GENOMIC DNA]</scope>
    <source>
        <strain evidence="4 5">KCTC 12363</strain>
    </source>
</reference>
<name>A0A0H4PHL3_9BACT</name>
<dbReference type="Pfam" id="PF01596">
    <property type="entry name" value="Methyltransf_3"/>
    <property type="match status" value="1"/>
</dbReference>
<dbReference type="PANTHER" id="PTHR43167:SF1">
    <property type="entry name" value="PUTATIVE (AFU_ORTHOLOGUE AFUA_6G01830)-RELATED"/>
    <property type="match status" value="1"/>
</dbReference>
<dbReference type="GO" id="GO:0008171">
    <property type="term" value="F:O-methyltransferase activity"/>
    <property type="evidence" value="ECO:0007669"/>
    <property type="project" value="InterPro"/>
</dbReference>
<sequence>MIPNKALIDLKTRFQEINLTKTIPMDQSNITDIPTVYSKIQAKSKEIGFSMPSDLYIGSLLKTLISSRTNANILELGTGIGLSLAWMVDGLGKDGLLTTIDNDPELTEIAKDFFGTDPRLSILCEDGEKWIKSYSGPQFDLIFADAWPGKYSQIDEIFSMVKVGGFYIIDDMNQQENWPIGHAEKAENLVKYLENRNDFNLTKMNWSTGVILMTKIK</sequence>
<keyword evidence="2 4" id="KW-0808">Transferase</keyword>
<keyword evidence="5" id="KW-1185">Reference proteome</keyword>
<keyword evidence="3" id="KW-0949">S-adenosyl-L-methionine</keyword>